<dbReference type="AlphaFoldDB" id="A0A453MA93"/>
<keyword evidence="1" id="KW-0472">Membrane</keyword>
<dbReference type="Proteomes" id="UP000015105">
    <property type="component" value="Chromosome 5D"/>
</dbReference>
<keyword evidence="1" id="KW-1133">Transmembrane helix</keyword>
<reference evidence="2" key="5">
    <citation type="journal article" date="2021" name="G3 (Bethesda)">
        <title>Aegilops tauschii genome assembly Aet v5.0 features greater sequence contiguity and improved annotation.</title>
        <authorList>
            <person name="Wang L."/>
            <person name="Zhu T."/>
            <person name="Rodriguez J.C."/>
            <person name="Deal K.R."/>
            <person name="Dubcovsky J."/>
            <person name="McGuire P.E."/>
            <person name="Lux T."/>
            <person name="Spannagl M."/>
            <person name="Mayer K.F.X."/>
            <person name="Baldrich P."/>
            <person name="Meyers B.C."/>
            <person name="Huo N."/>
            <person name="Gu Y.Q."/>
            <person name="Zhou H."/>
            <person name="Devos K.M."/>
            <person name="Bennetzen J.L."/>
            <person name="Unver T."/>
            <person name="Budak H."/>
            <person name="Gulick P.J."/>
            <person name="Galiba G."/>
            <person name="Kalapos B."/>
            <person name="Nelson D.R."/>
            <person name="Li P."/>
            <person name="You F.M."/>
            <person name="Luo M.C."/>
            <person name="Dvorak J."/>
        </authorList>
    </citation>
    <scope>NUCLEOTIDE SEQUENCE [LARGE SCALE GENOMIC DNA]</scope>
    <source>
        <strain evidence="2">cv. AL8/78</strain>
    </source>
</reference>
<reference evidence="3" key="1">
    <citation type="journal article" date="2014" name="Science">
        <title>Ancient hybridizations among the ancestral genomes of bread wheat.</title>
        <authorList>
            <consortium name="International Wheat Genome Sequencing Consortium,"/>
            <person name="Marcussen T."/>
            <person name="Sandve S.R."/>
            <person name="Heier L."/>
            <person name="Spannagl M."/>
            <person name="Pfeifer M."/>
            <person name="Jakobsen K.S."/>
            <person name="Wulff B.B."/>
            <person name="Steuernagel B."/>
            <person name="Mayer K.F."/>
            <person name="Olsen O.A."/>
        </authorList>
    </citation>
    <scope>NUCLEOTIDE SEQUENCE [LARGE SCALE GENOMIC DNA]</scope>
    <source>
        <strain evidence="3">cv. AL8/78</strain>
    </source>
</reference>
<accession>A0A453MA93</accession>
<keyword evidence="1" id="KW-0812">Transmembrane</keyword>
<organism evidence="2 3">
    <name type="scientific">Aegilops tauschii subsp. strangulata</name>
    <name type="common">Goatgrass</name>
    <dbReference type="NCBI Taxonomy" id="200361"/>
    <lineage>
        <taxon>Eukaryota</taxon>
        <taxon>Viridiplantae</taxon>
        <taxon>Streptophyta</taxon>
        <taxon>Embryophyta</taxon>
        <taxon>Tracheophyta</taxon>
        <taxon>Spermatophyta</taxon>
        <taxon>Magnoliopsida</taxon>
        <taxon>Liliopsida</taxon>
        <taxon>Poales</taxon>
        <taxon>Poaceae</taxon>
        <taxon>BOP clade</taxon>
        <taxon>Pooideae</taxon>
        <taxon>Triticodae</taxon>
        <taxon>Triticeae</taxon>
        <taxon>Triticinae</taxon>
        <taxon>Aegilops</taxon>
    </lineage>
</organism>
<reference evidence="3" key="2">
    <citation type="journal article" date="2017" name="Nat. Plants">
        <title>The Aegilops tauschii genome reveals multiple impacts of transposons.</title>
        <authorList>
            <person name="Zhao G."/>
            <person name="Zou C."/>
            <person name="Li K."/>
            <person name="Wang K."/>
            <person name="Li T."/>
            <person name="Gao L."/>
            <person name="Zhang X."/>
            <person name="Wang H."/>
            <person name="Yang Z."/>
            <person name="Liu X."/>
            <person name="Jiang W."/>
            <person name="Mao L."/>
            <person name="Kong X."/>
            <person name="Jiao Y."/>
            <person name="Jia J."/>
        </authorList>
    </citation>
    <scope>NUCLEOTIDE SEQUENCE [LARGE SCALE GENOMIC DNA]</scope>
    <source>
        <strain evidence="3">cv. AL8/78</strain>
    </source>
</reference>
<reference evidence="2" key="4">
    <citation type="submission" date="2019-03" db="UniProtKB">
        <authorList>
            <consortium name="EnsemblPlants"/>
        </authorList>
    </citation>
    <scope>IDENTIFICATION</scope>
</reference>
<evidence type="ECO:0000313" key="3">
    <source>
        <dbReference type="Proteomes" id="UP000015105"/>
    </source>
</evidence>
<evidence type="ECO:0000313" key="2">
    <source>
        <dbReference type="EnsemblPlants" id="AET5Gv21114700.3"/>
    </source>
</evidence>
<dbReference type="EnsemblPlants" id="AET5Gv21114700.3">
    <property type="protein sequence ID" value="AET5Gv21114700.3"/>
    <property type="gene ID" value="AET5Gv21114700"/>
</dbReference>
<feature type="transmembrane region" description="Helical" evidence="1">
    <location>
        <begin position="55"/>
        <end position="75"/>
    </location>
</feature>
<name>A0A453MA93_AEGTS</name>
<proteinExistence type="predicted"/>
<feature type="transmembrane region" description="Helical" evidence="1">
    <location>
        <begin position="24"/>
        <end position="43"/>
    </location>
</feature>
<protein>
    <submittedName>
        <fullName evidence="2">Uncharacterized protein</fullName>
    </submittedName>
</protein>
<dbReference type="Gramene" id="AET5Gv21114700.3">
    <property type="protein sequence ID" value="AET5Gv21114700.3"/>
    <property type="gene ID" value="AET5Gv21114700"/>
</dbReference>
<reference evidence="2" key="3">
    <citation type="journal article" date="2017" name="Nature">
        <title>Genome sequence of the progenitor of the wheat D genome Aegilops tauschii.</title>
        <authorList>
            <person name="Luo M.C."/>
            <person name="Gu Y.Q."/>
            <person name="Puiu D."/>
            <person name="Wang H."/>
            <person name="Twardziok S.O."/>
            <person name="Deal K.R."/>
            <person name="Huo N."/>
            <person name="Zhu T."/>
            <person name="Wang L."/>
            <person name="Wang Y."/>
            <person name="McGuire P.E."/>
            <person name="Liu S."/>
            <person name="Long H."/>
            <person name="Ramasamy R.K."/>
            <person name="Rodriguez J.C."/>
            <person name="Van S.L."/>
            <person name="Yuan L."/>
            <person name="Wang Z."/>
            <person name="Xia Z."/>
            <person name="Xiao L."/>
            <person name="Anderson O.D."/>
            <person name="Ouyang S."/>
            <person name="Liang Y."/>
            <person name="Zimin A.V."/>
            <person name="Pertea G."/>
            <person name="Qi P."/>
            <person name="Bennetzen J.L."/>
            <person name="Dai X."/>
            <person name="Dawson M.W."/>
            <person name="Muller H.G."/>
            <person name="Kugler K."/>
            <person name="Rivarola-Duarte L."/>
            <person name="Spannagl M."/>
            <person name="Mayer K.F.X."/>
            <person name="Lu F.H."/>
            <person name="Bevan M.W."/>
            <person name="Leroy P."/>
            <person name="Li P."/>
            <person name="You F.M."/>
            <person name="Sun Q."/>
            <person name="Liu Z."/>
            <person name="Lyons E."/>
            <person name="Wicker T."/>
            <person name="Salzberg S.L."/>
            <person name="Devos K.M."/>
            <person name="Dvorak J."/>
        </authorList>
    </citation>
    <scope>NUCLEOTIDE SEQUENCE [LARGE SCALE GENOMIC DNA]</scope>
    <source>
        <strain evidence="2">cv. AL8/78</strain>
    </source>
</reference>
<keyword evidence="3" id="KW-1185">Reference proteome</keyword>
<evidence type="ECO:0000256" key="1">
    <source>
        <dbReference type="SAM" id="Phobius"/>
    </source>
</evidence>
<sequence>MLNPILFLLSTISVRKFTIENNRIYYVILMHLFISASCYFAFPGTHLTTICQKPHVTYIFVGVLPGLTLFFETAAKSPFKS</sequence>